<evidence type="ECO:0000313" key="4">
    <source>
        <dbReference type="Proteomes" id="UP000050497"/>
    </source>
</evidence>
<gene>
    <name evidence="3" type="ORF">GA0071312_3143</name>
    <name evidence="2" type="ORF">HLUCCO17_13200</name>
</gene>
<dbReference type="PROSITE" id="PS50925">
    <property type="entry name" value="BLUF"/>
    <property type="match status" value="1"/>
</dbReference>
<dbReference type="Proteomes" id="UP000182800">
    <property type="component" value="Unassembled WGS sequence"/>
</dbReference>
<name>A0A0P8A3K5_9HYPH</name>
<dbReference type="RefSeq" id="WP_074445709.1">
    <property type="nucleotide sequence ID" value="NZ_FMBM01000002.1"/>
</dbReference>
<dbReference type="STRING" id="1653334.GA0071312_3143"/>
<protein>
    <submittedName>
        <fullName evidence="2">Sensors of blue-light using FAD</fullName>
    </submittedName>
</protein>
<dbReference type="Gene3D" id="3.30.70.100">
    <property type="match status" value="1"/>
</dbReference>
<reference evidence="3 5" key="2">
    <citation type="submission" date="2016-08" db="EMBL/GenBank/DDBJ databases">
        <authorList>
            <person name="Varghese N."/>
            <person name="Submissions Spin"/>
        </authorList>
    </citation>
    <scope>NUCLEOTIDE SEQUENCE [LARGE SCALE GENOMIC DNA]</scope>
    <source>
        <strain evidence="3 5">HL-109</strain>
    </source>
</reference>
<dbReference type="Proteomes" id="UP000050497">
    <property type="component" value="Unassembled WGS sequence"/>
</dbReference>
<dbReference type="SUPFAM" id="SSF54975">
    <property type="entry name" value="Acylphosphatase/BLUF domain-like"/>
    <property type="match status" value="1"/>
</dbReference>
<evidence type="ECO:0000259" key="1">
    <source>
        <dbReference type="PROSITE" id="PS50925"/>
    </source>
</evidence>
<reference evidence="2 4" key="1">
    <citation type="submission" date="2015-09" db="EMBL/GenBank/DDBJ databases">
        <title>Identification and resolution of microdiversity through metagenomic sequencing of parallel consortia.</title>
        <authorList>
            <person name="Nelson W.C."/>
            <person name="Romine M.F."/>
            <person name="Lindemann S.R."/>
        </authorList>
    </citation>
    <scope>NUCLEOTIDE SEQUENCE [LARGE SCALE GENOMIC DNA]</scope>
    <source>
        <strain evidence="2">HL-109</strain>
    </source>
</reference>
<evidence type="ECO:0000313" key="5">
    <source>
        <dbReference type="Proteomes" id="UP000182800"/>
    </source>
</evidence>
<keyword evidence="5" id="KW-1185">Reference proteome</keyword>
<feature type="domain" description="BLUF" evidence="1">
    <location>
        <begin position="7"/>
        <end position="103"/>
    </location>
</feature>
<evidence type="ECO:0000313" key="2">
    <source>
        <dbReference type="EMBL" id="KPQ09847.1"/>
    </source>
</evidence>
<proteinExistence type="predicted"/>
<dbReference type="GO" id="GO:0009882">
    <property type="term" value="F:blue light photoreceptor activity"/>
    <property type="evidence" value="ECO:0007669"/>
    <property type="project" value="InterPro"/>
</dbReference>
<dbReference type="OrthoDB" id="196105at2"/>
<evidence type="ECO:0000313" key="3">
    <source>
        <dbReference type="EMBL" id="SCC82164.1"/>
    </source>
</evidence>
<accession>A0A0P8A3K5</accession>
<sequence>MLSRSSHSRIIYYSRSVLDSDIEQRKEQIANLIRTSRRQNEFSLMTSILVLDKGWFTQMLEGDRDALNQTFNRIVQDSRHKEVRIVEWREVPRRELLPSLELIDREGGFNDILDRYNLEEAYTRGTPKAGWLREFIIELQSSLLAQRGIEVLT</sequence>
<dbReference type="EMBL" id="FMBM01000002">
    <property type="protein sequence ID" value="SCC82164.1"/>
    <property type="molecule type" value="Genomic_DNA"/>
</dbReference>
<dbReference type="InterPro" id="IPR036046">
    <property type="entry name" value="Acylphosphatase-like_dom_sf"/>
</dbReference>
<dbReference type="AlphaFoldDB" id="A0A0P8A3K5"/>
<dbReference type="GO" id="GO:0071949">
    <property type="term" value="F:FAD binding"/>
    <property type="evidence" value="ECO:0007669"/>
    <property type="project" value="InterPro"/>
</dbReference>
<dbReference type="EMBL" id="LJSX01000021">
    <property type="protein sequence ID" value="KPQ09847.1"/>
    <property type="molecule type" value="Genomic_DNA"/>
</dbReference>
<dbReference type="Pfam" id="PF04940">
    <property type="entry name" value="BLUF"/>
    <property type="match status" value="1"/>
</dbReference>
<comment type="caution">
    <text evidence="2">The sequence shown here is derived from an EMBL/GenBank/DDBJ whole genome shotgun (WGS) entry which is preliminary data.</text>
</comment>
<organism evidence="2 4">
    <name type="scientific">Saliniramus fredricksonii</name>
    <dbReference type="NCBI Taxonomy" id="1653334"/>
    <lineage>
        <taxon>Bacteria</taxon>
        <taxon>Pseudomonadati</taxon>
        <taxon>Pseudomonadota</taxon>
        <taxon>Alphaproteobacteria</taxon>
        <taxon>Hyphomicrobiales</taxon>
        <taxon>Salinarimonadaceae</taxon>
        <taxon>Saliniramus</taxon>
    </lineage>
</organism>
<dbReference type="InterPro" id="IPR007024">
    <property type="entry name" value="BLUF_domain"/>
</dbReference>
<dbReference type="SMART" id="SM01034">
    <property type="entry name" value="BLUF"/>
    <property type="match status" value="1"/>
</dbReference>